<keyword evidence="4" id="KW-0456">Lyase</keyword>
<dbReference type="GO" id="GO:0006777">
    <property type="term" value="P:Mo-molybdopterin cofactor biosynthetic process"/>
    <property type="evidence" value="ECO:0007669"/>
    <property type="project" value="UniProtKB-KW"/>
</dbReference>
<evidence type="ECO:0000256" key="2">
    <source>
        <dbReference type="ARBA" id="ARBA00023150"/>
    </source>
</evidence>
<dbReference type="InterPro" id="IPR036522">
    <property type="entry name" value="MoaC_sf"/>
</dbReference>
<proteinExistence type="predicted"/>
<feature type="domain" description="Molybdopterin cofactor biosynthesis C (MoaC)" evidence="3">
    <location>
        <begin position="1"/>
        <end position="142"/>
    </location>
</feature>
<dbReference type="NCBIfam" id="NF008999">
    <property type="entry name" value="PRK12343.1"/>
    <property type="match status" value="1"/>
</dbReference>
<dbReference type="InterPro" id="IPR023045">
    <property type="entry name" value="MoaC"/>
</dbReference>
<keyword evidence="2" id="KW-0501">Molybdenum cofactor biosynthesis</keyword>
<dbReference type="InterPro" id="IPR002820">
    <property type="entry name" value="Mopterin_CF_biosynth-C_dom"/>
</dbReference>
<dbReference type="SUPFAM" id="SSF55040">
    <property type="entry name" value="Molybdenum cofactor biosynthesis protein C, MoaC"/>
    <property type="match status" value="1"/>
</dbReference>
<organism evidence="4 5">
    <name type="scientific">Odinarchaeota yellowstonii (strain LCB_4)</name>
    <dbReference type="NCBI Taxonomy" id="1841599"/>
    <lineage>
        <taxon>Archaea</taxon>
        <taxon>Promethearchaeati</taxon>
        <taxon>Candidatus Odinarchaeota</taxon>
        <taxon>Candidatus Odinarchaeia</taxon>
        <taxon>Candidatus Odinarchaeales</taxon>
        <taxon>Candidatus Odinarchaeaceae</taxon>
        <taxon>Candidatus Odinarchaeum</taxon>
    </lineage>
</organism>
<evidence type="ECO:0000313" key="5">
    <source>
        <dbReference type="Proteomes" id="UP000186851"/>
    </source>
</evidence>
<evidence type="ECO:0000259" key="3">
    <source>
        <dbReference type="Pfam" id="PF01967"/>
    </source>
</evidence>
<dbReference type="KEGG" id="oyw:OdinLCB4_003200"/>
<dbReference type="AlphaFoldDB" id="A0AAF0IC15"/>
<dbReference type="GO" id="GO:0061799">
    <property type="term" value="F:cyclic pyranopterin monophosphate synthase activity"/>
    <property type="evidence" value="ECO:0007669"/>
    <property type="project" value="UniProtKB-EC"/>
</dbReference>
<dbReference type="EMBL" id="CP091871">
    <property type="protein sequence ID" value="WEU40929.1"/>
    <property type="molecule type" value="Genomic_DNA"/>
</dbReference>
<dbReference type="Gene3D" id="3.30.70.640">
    <property type="entry name" value="Molybdopterin cofactor biosynthesis C (MoaC) domain"/>
    <property type="match status" value="1"/>
</dbReference>
<evidence type="ECO:0000313" key="4">
    <source>
        <dbReference type="EMBL" id="WEU40929.1"/>
    </source>
</evidence>
<dbReference type="NCBIfam" id="TIGR00581">
    <property type="entry name" value="moaC"/>
    <property type="match status" value="1"/>
</dbReference>
<sequence length="146" mass="16457">MVDVTNKEDVLRVATAVGCIKLRKQTIEAIRKGEIKKGDPLINARYAAINAVKHTSNLIFLAHPIPITNVDVNFEINDEKCEISLEVTVKSIGKTGVELEALNGVMIGLLSIWDMCKYLEKDEKGQYTETEIKEVRVVRKEKFKLE</sequence>
<reference evidence="4" key="2">
    <citation type="journal article" date="2022" name="Nat. Microbiol.">
        <title>A closed Candidatus Odinarchaeum chromosome exposes Asgard archaeal viruses.</title>
        <authorList>
            <person name="Tamarit D."/>
            <person name="Caceres E.F."/>
            <person name="Krupovic M."/>
            <person name="Nijland R."/>
            <person name="Eme L."/>
            <person name="Robinson N.P."/>
            <person name="Ettema T.J.G."/>
        </authorList>
    </citation>
    <scope>NUCLEOTIDE SEQUENCE</scope>
    <source>
        <strain evidence="4">LCB_4</strain>
    </source>
</reference>
<name>A0AAF0IC15_ODILC</name>
<dbReference type="Proteomes" id="UP000186851">
    <property type="component" value="Chromosome"/>
</dbReference>
<comment type="pathway">
    <text evidence="1">Cofactor biosynthesis; molybdopterin biosynthesis.</text>
</comment>
<gene>
    <name evidence="4" type="primary">moaC</name>
    <name evidence="4" type="ORF">OdinLCB4_003200</name>
</gene>
<dbReference type="Pfam" id="PF01967">
    <property type="entry name" value="MoaC"/>
    <property type="match status" value="1"/>
</dbReference>
<dbReference type="EC" id="4.6.1.17" evidence="4"/>
<protein>
    <submittedName>
        <fullName evidence="4">Cyclic pyranopterin monophosphate synthase MoaC</fullName>
        <ecNumber evidence="4">4.6.1.17</ecNumber>
    </submittedName>
</protein>
<accession>A0AAF0IC15</accession>
<reference evidence="4" key="1">
    <citation type="journal article" date="2017" name="Nature">
        <title>Asgard archaea illuminate the origin of eukaryotic cellular complexity.</title>
        <authorList>
            <person name="Zaremba-Niedzwiedzka K."/>
            <person name="Caceres E.F."/>
            <person name="Saw J.H."/>
            <person name="Backstrom D."/>
            <person name="Juzokaite L."/>
            <person name="Vancaester E."/>
            <person name="Seitz K.W."/>
            <person name="Anantharaman K."/>
            <person name="Starnawski P."/>
            <person name="Kjeldsen K.U."/>
            <person name="Scott M.B."/>
            <person name="Nunoura T."/>
            <person name="Banfield J.F."/>
            <person name="Schramm A."/>
            <person name="Baker B.J."/>
            <person name="Spang A."/>
            <person name="Ettema T.J.G."/>
        </authorList>
    </citation>
    <scope>NUCLEOTIDE SEQUENCE</scope>
    <source>
        <strain evidence="4">LCB_4</strain>
    </source>
</reference>
<evidence type="ECO:0000256" key="1">
    <source>
        <dbReference type="ARBA" id="ARBA00005046"/>
    </source>
</evidence>